<sequence>MQFAVSQNTETRRRANHLLLCTVCSQQQSRTDKKKTLVGKSARKTAKNTRPT</sequence>
<name>A0A9D4DAR8_DREPO</name>
<keyword evidence="3" id="KW-1185">Reference proteome</keyword>
<dbReference type="EMBL" id="JAIWYP010000011">
    <property type="protein sequence ID" value="KAH3742123.1"/>
    <property type="molecule type" value="Genomic_DNA"/>
</dbReference>
<reference evidence="2" key="2">
    <citation type="submission" date="2020-11" db="EMBL/GenBank/DDBJ databases">
        <authorList>
            <person name="McCartney M.A."/>
            <person name="Auch B."/>
            <person name="Kono T."/>
            <person name="Mallez S."/>
            <person name="Becker A."/>
            <person name="Gohl D.M."/>
            <person name="Silverstein K.A.T."/>
            <person name="Koren S."/>
            <person name="Bechman K.B."/>
            <person name="Herman A."/>
            <person name="Abrahante J.E."/>
            <person name="Garbe J."/>
        </authorList>
    </citation>
    <scope>NUCLEOTIDE SEQUENCE</scope>
    <source>
        <strain evidence="2">Duluth1</strain>
        <tissue evidence="2">Whole animal</tissue>
    </source>
</reference>
<dbReference type="Proteomes" id="UP000828390">
    <property type="component" value="Unassembled WGS sequence"/>
</dbReference>
<protein>
    <submittedName>
        <fullName evidence="2">Uncharacterized protein</fullName>
    </submittedName>
</protein>
<reference evidence="2" key="1">
    <citation type="journal article" date="2019" name="bioRxiv">
        <title>The Genome of the Zebra Mussel, Dreissena polymorpha: A Resource for Invasive Species Research.</title>
        <authorList>
            <person name="McCartney M.A."/>
            <person name="Auch B."/>
            <person name="Kono T."/>
            <person name="Mallez S."/>
            <person name="Zhang Y."/>
            <person name="Obille A."/>
            <person name="Becker A."/>
            <person name="Abrahante J.E."/>
            <person name="Garbe J."/>
            <person name="Badalamenti J.P."/>
            <person name="Herman A."/>
            <person name="Mangelson H."/>
            <person name="Liachko I."/>
            <person name="Sullivan S."/>
            <person name="Sone E.D."/>
            <person name="Koren S."/>
            <person name="Silverstein K.A.T."/>
            <person name="Beckman K.B."/>
            <person name="Gohl D.M."/>
        </authorList>
    </citation>
    <scope>NUCLEOTIDE SEQUENCE</scope>
    <source>
        <strain evidence="2">Duluth1</strain>
        <tissue evidence="2">Whole animal</tissue>
    </source>
</reference>
<evidence type="ECO:0000313" key="3">
    <source>
        <dbReference type="Proteomes" id="UP000828390"/>
    </source>
</evidence>
<proteinExistence type="predicted"/>
<evidence type="ECO:0000256" key="1">
    <source>
        <dbReference type="SAM" id="MobiDB-lite"/>
    </source>
</evidence>
<gene>
    <name evidence="2" type="ORF">DPMN_048858</name>
</gene>
<feature type="compositionally biased region" description="Basic residues" evidence="1">
    <location>
        <begin position="36"/>
        <end position="52"/>
    </location>
</feature>
<evidence type="ECO:0000313" key="2">
    <source>
        <dbReference type="EMBL" id="KAH3742123.1"/>
    </source>
</evidence>
<accession>A0A9D4DAR8</accession>
<comment type="caution">
    <text evidence="2">The sequence shown here is derived from an EMBL/GenBank/DDBJ whole genome shotgun (WGS) entry which is preliminary data.</text>
</comment>
<feature type="region of interest" description="Disordered" evidence="1">
    <location>
        <begin position="28"/>
        <end position="52"/>
    </location>
</feature>
<organism evidence="2 3">
    <name type="scientific">Dreissena polymorpha</name>
    <name type="common">Zebra mussel</name>
    <name type="synonym">Mytilus polymorpha</name>
    <dbReference type="NCBI Taxonomy" id="45954"/>
    <lineage>
        <taxon>Eukaryota</taxon>
        <taxon>Metazoa</taxon>
        <taxon>Spiralia</taxon>
        <taxon>Lophotrochozoa</taxon>
        <taxon>Mollusca</taxon>
        <taxon>Bivalvia</taxon>
        <taxon>Autobranchia</taxon>
        <taxon>Heteroconchia</taxon>
        <taxon>Euheterodonta</taxon>
        <taxon>Imparidentia</taxon>
        <taxon>Neoheterodontei</taxon>
        <taxon>Myida</taxon>
        <taxon>Dreissenoidea</taxon>
        <taxon>Dreissenidae</taxon>
        <taxon>Dreissena</taxon>
    </lineage>
</organism>
<dbReference type="AlphaFoldDB" id="A0A9D4DAR8"/>